<comment type="catalytic activity">
    <reaction evidence="5">
        <text>diphthine-[translation elongation factor 2] + NH4(+) + ATP = diphthamide-[translation elongation factor 2] + AMP + diphosphate + H(+)</text>
        <dbReference type="Rhea" id="RHEA:19753"/>
        <dbReference type="Rhea" id="RHEA-COMP:10172"/>
        <dbReference type="Rhea" id="RHEA-COMP:10174"/>
        <dbReference type="ChEBI" id="CHEBI:15378"/>
        <dbReference type="ChEBI" id="CHEBI:16692"/>
        <dbReference type="ChEBI" id="CHEBI:28938"/>
        <dbReference type="ChEBI" id="CHEBI:30616"/>
        <dbReference type="ChEBI" id="CHEBI:33019"/>
        <dbReference type="ChEBI" id="CHEBI:82696"/>
        <dbReference type="ChEBI" id="CHEBI:456215"/>
        <dbReference type="EC" id="6.3.1.14"/>
    </reaction>
</comment>
<dbReference type="AlphaFoldDB" id="A0A7U2EUX9"/>
<dbReference type="EC" id="6.3.1.14" evidence="1"/>
<sequence>MSAGLHVIALISGGKDSLFSILHCRAQGHTIVALANLHPLVPEHEDIDSYMYQTVGHAVIPLYADALGIPLYRQPIAGSPQNSRRDYECAERDETEDLVPLLSRVMEKHPEANALSTGAILSTYQRTRVESVALRLGLTPLSYLWQYPLLPPYMQSSLLSDMAAVGQEALIIKTASGGLDESFLGLDVVRHTTVAKLKKAMGRFGEAGDGAIVGEGGEFETLAIDGPSGLWKKKIRIGETERVVLEGGQTVLKIKECGLEEKERGDGVEGALRIPELFDQEFKDILDDAENNTTSASAGSSPTKQHPPTSLTLPTNTHAHSPIVFTSSNLSSPTPSCSPSHQLTSILLRLSHILTQSSLPKSRISHTTLLLRHMSTFTTLNPIYATFFSTLNPPSRVTIACGPAMPRGVDVMLSVVLDKTPSRQGLHVQSRSYWAPANIGPYSQAISAALPDADGGEVVYVAGQIPLVPASMEIYAERGFAGQVVLALQHLWRVGRAKGVRGWIAGVGFVPAQVHDVDGCVGVVREAWRKIHEKAAVEEEEGDEESVDPWDRLNGHQVAFNDKTYRAPIPDHDAISGHRTPPCFVVQVEALPRGVDIEWSATGLTAKSIHTDGNEVAPAGSSTRFYAFEITGEEDCERVREKQWANATLYAGRRFEWEGDMKGVQWIPCHRVWGSNGREVRGVIIGRVDHASSV</sequence>
<dbReference type="InterPro" id="IPR035959">
    <property type="entry name" value="RutC-like_sf"/>
</dbReference>
<evidence type="ECO:0000256" key="1">
    <source>
        <dbReference type="ARBA" id="ARBA00012089"/>
    </source>
</evidence>
<dbReference type="Proteomes" id="UP000663193">
    <property type="component" value="Chromosome 3"/>
</dbReference>
<dbReference type="OrthoDB" id="686384at2759"/>
<evidence type="ECO:0000259" key="7">
    <source>
        <dbReference type="Pfam" id="PF01902"/>
    </source>
</evidence>
<dbReference type="PANTHER" id="PTHR12196">
    <property type="entry name" value="DOMAIN OF UNKNOWN FUNCTION 71 DUF71 -CONTAINING PROTEIN"/>
    <property type="match status" value="1"/>
</dbReference>
<proteinExistence type="predicted"/>
<gene>
    <name evidence="8" type="ORF">JI435_037790</name>
</gene>
<dbReference type="NCBIfam" id="TIGR00290">
    <property type="entry name" value="MJ0570_dom"/>
    <property type="match status" value="1"/>
</dbReference>
<dbReference type="SUPFAM" id="SSF55298">
    <property type="entry name" value="YjgF-like"/>
    <property type="match status" value="2"/>
</dbReference>
<evidence type="ECO:0000313" key="9">
    <source>
        <dbReference type="Proteomes" id="UP000663193"/>
    </source>
</evidence>
<dbReference type="VEuPathDB" id="FungiDB:JI435_037790"/>
<reference evidence="9" key="1">
    <citation type="journal article" date="2021" name="BMC Genomics">
        <title>Chromosome-level genome assembly and manually-curated proteome of model necrotroph Parastagonospora nodorum Sn15 reveals a genome-wide trove of candidate effector homologs, and redundancy of virulence-related functions within an accessory chromosome.</title>
        <authorList>
            <person name="Bertazzoni S."/>
            <person name="Jones D.A.B."/>
            <person name="Phan H.T."/>
            <person name="Tan K.-C."/>
            <person name="Hane J.K."/>
        </authorList>
    </citation>
    <scope>NUCLEOTIDE SEQUENCE [LARGE SCALE GENOMIC DNA]</scope>
    <source>
        <strain evidence="9">SN15 / ATCC MYA-4574 / FGSC 10173)</strain>
    </source>
</reference>
<dbReference type="EMBL" id="CP069025">
    <property type="protein sequence ID" value="QRC93563.1"/>
    <property type="molecule type" value="Genomic_DNA"/>
</dbReference>
<dbReference type="FunFam" id="3.40.50.620:FF:000145">
    <property type="entry name" value="ATP-binding domain containing protein"/>
    <property type="match status" value="1"/>
</dbReference>
<evidence type="ECO:0000256" key="5">
    <source>
        <dbReference type="ARBA" id="ARBA00048108"/>
    </source>
</evidence>
<protein>
    <recommendedName>
        <fullName evidence="2">Diphthine--ammonia ligase</fullName>
        <ecNumber evidence="1">6.3.1.14</ecNumber>
    </recommendedName>
    <alternativeName>
        <fullName evidence="3">Diphthamide synthase</fullName>
    </alternativeName>
    <alternativeName>
        <fullName evidence="4">Diphthamide synthetase</fullName>
    </alternativeName>
</protein>
<evidence type="ECO:0000313" key="8">
    <source>
        <dbReference type="EMBL" id="QRC93563.1"/>
    </source>
</evidence>
<dbReference type="InterPro" id="IPR002761">
    <property type="entry name" value="Diphthami_syn_dom"/>
</dbReference>
<dbReference type="Gene3D" id="3.40.50.620">
    <property type="entry name" value="HUPs"/>
    <property type="match status" value="1"/>
</dbReference>
<evidence type="ECO:0000256" key="4">
    <source>
        <dbReference type="ARBA" id="ARBA00031552"/>
    </source>
</evidence>
<dbReference type="PANTHER" id="PTHR12196:SF2">
    <property type="entry name" value="DIPHTHINE--AMMONIA LIGASE"/>
    <property type="match status" value="1"/>
</dbReference>
<dbReference type="InterPro" id="IPR030662">
    <property type="entry name" value="DPH6/MJ0570"/>
</dbReference>
<dbReference type="GO" id="GO:0017178">
    <property type="term" value="F:diphthine-ammonia ligase activity"/>
    <property type="evidence" value="ECO:0007669"/>
    <property type="project" value="UniProtKB-EC"/>
</dbReference>
<dbReference type="Gene3D" id="3.30.1330.40">
    <property type="entry name" value="RutC-like"/>
    <property type="match status" value="2"/>
</dbReference>
<evidence type="ECO:0000256" key="2">
    <source>
        <dbReference type="ARBA" id="ARBA00018426"/>
    </source>
</evidence>
<accession>A0A7U2EUX9</accession>
<feature type="domain" description="Diphthamide synthase" evidence="7">
    <location>
        <begin position="6"/>
        <end position="244"/>
    </location>
</feature>
<evidence type="ECO:0000256" key="3">
    <source>
        <dbReference type="ARBA" id="ARBA00029814"/>
    </source>
</evidence>
<name>A0A7U2EUX9_PHANO</name>
<keyword evidence="9" id="KW-1185">Reference proteome</keyword>
<dbReference type="SUPFAM" id="SSF52402">
    <property type="entry name" value="Adenine nucleotide alpha hydrolases-like"/>
    <property type="match status" value="1"/>
</dbReference>
<evidence type="ECO:0000256" key="6">
    <source>
        <dbReference type="SAM" id="MobiDB-lite"/>
    </source>
</evidence>
<dbReference type="CDD" id="cd06155">
    <property type="entry name" value="eu_AANH_C_1"/>
    <property type="match status" value="1"/>
</dbReference>
<dbReference type="InterPro" id="IPR014729">
    <property type="entry name" value="Rossmann-like_a/b/a_fold"/>
</dbReference>
<feature type="region of interest" description="Disordered" evidence="6">
    <location>
        <begin position="291"/>
        <end position="318"/>
    </location>
</feature>
<organism evidence="8 9">
    <name type="scientific">Phaeosphaeria nodorum (strain SN15 / ATCC MYA-4574 / FGSC 10173)</name>
    <name type="common">Glume blotch fungus</name>
    <name type="synonym">Parastagonospora nodorum</name>
    <dbReference type="NCBI Taxonomy" id="321614"/>
    <lineage>
        <taxon>Eukaryota</taxon>
        <taxon>Fungi</taxon>
        <taxon>Dikarya</taxon>
        <taxon>Ascomycota</taxon>
        <taxon>Pezizomycotina</taxon>
        <taxon>Dothideomycetes</taxon>
        <taxon>Pleosporomycetidae</taxon>
        <taxon>Pleosporales</taxon>
        <taxon>Pleosporineae</taxon>
        <taxon>Phaeosphaeriaceae</taxon>
        <taxon>Parastagonospora</taxon>
    </lineage>
</organism>
<dbReference type="CDD" id="cd01994">
    <property type="entry name" value="AANH_PF0828-like"/>
    <property type="match status" value="1"/>
</dbReference>
<dbReference type="FunFam" id="3.30.1330.40:FF:000028">
    <property type="entry name" value="ATP binding L-PSP endoribonuclease family protein"/>
    <property type="match status" value="1"/>
</dbReference>
<dbReference type="CDD" id="cd06156">
    <property type="entry name" value="eu_AANH_C_2"/>
    <property type="match status" value="1"/>
</dbReference>
<dbReference type="Gene3D" id="3.90.1490.10">
    <property type="entry name" value="putative n-type atp pyrophosphatase, domain 2"/>
    <property type="match status" value="1"/>
</dbReference>
<dbReference type="Pfam" id="PF01902">
    <property type="entry name" value="Diphthami_syn_2"/>
    <property type="match status" value="1"/>
</dbReference>